<keyword evidence="2" id="KW-1185">Reference proteome</keyword>
<evidence type="ECO:0000313" key="2">
    <source>
        <dbReference type="Proteomes" id="UP001157502"/>
    </source>
</evidence>
<proteinExistence type="predicted"/>
<organism evidence="1 2">
    <name type="scientific">Dallia pectoralis</name>
    <name type="common">Alaska blackfish</name>
    <dbReference type="NCBI Taxonomy" id="75939"/>
    <lineage>
        <taxon>Eukaryota</taxon>
        <taxon>Metazoa</taxon>
        <taxon>Chordata</taxon>
        <taxon>Craniata</taxon>
        <taxon>Vertebrata</taxon>
        <taxon>Euteleostomi</taxon>
        <taxon>Actinopterygii</taxon>
        <taxon>Neopterygii</taxon>
        <taxon>Teleostei</taxon>
        <taxon>Protacanthopterygii</taxon>
        <taxon>Esociformes</taxon>
        <taxon>Umbridae</taxon>
        <taxon>Dallia</taxon>
    </lineage>
</organism>
<dbReference type="Proteomes" id="UP001157502">
    <property type="component" value="Chromosome 37"/>
</dbReference>
<accession>A0ACC2F0F0</accession>
<name>A0ACC2F0F0_DALPE</name>
<dbReference type="EMBL" id="CM055764">
    <property type="protein sequence ID" value="KAJ7984850.1"/>
    <property type="molecule type" value="Genomic_DNA"/>
</dbReference>
<protein>
    <submittedName>
        <fullName evidence="1">Uncharacterized protein</fullName>
    </submittedName>
</protein>
<comment type="caution">
    <text evidence="1">The sequence shown here is derived from an EMBL/GenBank/DDBJ whole genome shotgun (WGS) entry which is preliminary data.</text>
</comment>
<evidence type="ECO:0000313" key="1">
    <source>
        <dbReference type="EMBL" id="KAJ7984850.1"/>
    </source>
</evidence>
<reference evidence="1" key="1">
    <citation type="submission" date="2021-05" db="EMBL/GenBank/DDBJ databases">
        <authorList>
            <person name="Pan Q."/>
            <person name="Jouanno E."/>
            <person name="Zahm M."/>
            <person name="Klopp C."/>
            <person name="Cabau C."/>
            <person name="Louis A."/>
            <person name="Berthelot C."/>
            <person name="Parey E."/>
            <person name="Roest Crollius H."/>
            <person name="Montfort J."/>
            <person name="Robinson-Rechavi M."/>
            <person name="Bouchez O."/>
            <person name="Lampietro C."/>
            <person name="Lopez Roques C."/>
            <person name="Donnadieu C."/>
            <person name="Postlethwait J."/>
            <person name="Bobe J."/>
            <person name="Dillon D."/>
            <person name="Chandos A."/>
            <person name="von Hippel F."/>
            <person name="Guiguen Y."/>
        </authorList>
    </citation>
    <scope>NUCLEOTIDE SEQUENCE</scope>
    <source>
        <strain evidence="1">YG-Jan2019</strain>
    </source>
</reference>
<gene>
    <name evidence="1" type="ORF">DPEC_G00359050</name>
</gene>
<sequence>MPAEFTQDPRGNPSTKPKSRLIFVPFPRHEDLALGHHSLSKLTSTSQEGCRVNRHLLRLKPPGPSLTEAQLSPKAGCCGFTHYCCDDVFITDESQMAPNYPRTHHLIGCLWSEVYTVGNSGGPFGTCQMHRYQSS</sequence>